<dbReference type="EMBL" id="DWWT01000018">
    <property type="protein sequence ID" value="HJC05434.1"/>
    <property type="molecule type" value="Genomic_DNA"/>
</dbReference>
<evidence type="ECO:0000313" key="2">
    <source>
        <dbReference type="EMBL" id="HJC05434.1"/>
    </source>
</evidence>
<gene>
    <name evidence="2" type="ORF">H9704_04680</name>
</gene>
<keyword evidence="1" id="KW-0472">Membrane</keyword>
<evidence type="ECO:0000313" key="3">
    <source>
        <dbReference type="Proteomes" id="UP000823910"/>
    </source>
</evidence>
<proteinExistence type="predicted"/>
<feature type="transmembrane region" description="Helical" evidence="1">
    <location>
        <begin position="6"/>
        <end position="27"/>
    </location>
</feature>
<evidence type="ECO:0000256" key="1">
    <source>
        <dbReference type="SAM" id="Phobius"/>
    </source>
</evidence>
<protein>
    <submittedName>
        <fullName evidence="2">Uncharacterized protein</fullName>
    </submittedName>
</protein>
<feature type="transmembrane region" description="Helical" evidence="1">
    <location>
        <begin position="47"/>
        <end position="65"/>
    </location>
</feature>
<reference evidence="2" key="1">
    <citation type="journal article" date="2021" name="PeerJ">
        <title>Extensive microbial diversity within the chicken gut microbiome revealed by metagenomics and culture.</title>
        <authorList>
            <person name="Gilroy R."/>
            <person name="Ravi A."/>
            <person name="Getino M."/>
            <person name="Pursley I."/>
            <person name="Horton D.L."/>
            <person name="Alikhan N.F."/>
            <person name="Baker D."/>
            <person name="Gharbi K."/>
            <person name="Hall N."/>
            <person name="Watson M."/>
            <person name="Adriaenssens E.M."/>
            <person name="Foster-Nyarko E."/>
            <person name="Jarju S."/>
            <person name="Secka A."/>
            <person name="Antonio M."/>
            <person name="Oren A."/>
            <person name="Chaudhuri R.R."/>
            <person name="La Ragione R."/>
            <person name="Hildebrand F."/>
            <person name="Pallen M.J."/>
        </authorList>
    </citation>
    <scope>NUCLEOTIDE SEQUENCE</scope>
    <source>
        <strain evidence="2">CHK180-15479</strain>
    </source>
</reference>
<organism evidence="2 3">
    <name type="scientific">Candidatus Enterocloster excrementipullorum</name>
    <dbReference type="NCBI Taxonomy" id="2838559"/>
    <lineage>
        <taxon>Bacteria</taxon>
        <taxon>Bacillati</taxon>
        <taxon>Bacillota</taxon>
        <taxon>Clostridia</taxon>
        <taxon>Lachnospirales</taxon>
        <taxon>Lachnospiraceae</taxon>
        <taxon>Enterocloster</taxon>
    </lineage>
</organism>
<dbReference type="AlphaFoldDB" id="A0A9D2MZM2"/>
<keyword evidence="1" id="KW-1133">Transmembrane helix</keyword>
<accession>A0A9D2MZM2</accession>
<dbReference type="Proteomes" id="UP000823910">
    <property type="component" value="Unassembled WGS sequence"/>
</dbReference>
<sequence>MINGSFFIISIVWILYGIAGRSGIMLVPKKCRGYVWTEDWKHSMGTAYLLLGVPWLLFGLACRALSLDLGWGESCVILLVLASPSFIYGCVIDRKYKRLRDKD</sequence>
<comment type="caution">
    <text evidence="2">The sequence shown here is derived from an EMBL/GenBank/DDBJ whole genome shotgun (WGS) entry which is preliminary data.</text>
</comment>
<reference evidence="2" key="2">
    <citation type="submission" date="2021-04" db="EMBL/GenBank/DDBJ databases">
        <authorList>
            <person name="Gilroy R."/>
        </authorList>
    </citation>
    <scope>NUCLEOTIDE SEQUENCE</scope>
    <source>
        <strain evidence="2">CHK180-15479</strain>
    </source>
</reference>
<keyword evidence="1" id="KW-0812">Transmembrane</keyword>
<feature type="transmembrane region" description="Helical" evidence="1">
    <location>
        <begin position="71"/>
        <end position="92"/>
    </location>
</feature>
<name>A0A9D2MZM2_9FIRM</name>